<evidence type="ECO:0000313" key="1">
    <source>
        <dbReference type="EMBL" id="CAH1435518.1"/>
    </source>
</evidence>
<dbReference type="Proteomes" id="UP001157418">
    <property type="component" value="Unassembled WGS sequence"/>
</dbReference>
<dbReference type="EMBL" id="CAKMRJ010004445">
    <property type="protein sequence ID" value="CAH1435518.1"/>
    <property type="molecule type" value="Genomic_DNA"/>
</dbReference>
<name>A0AAU9N588_9ASTR</name>
<reference evidence="1 2" key="1">
    <citation type="submission" date="2022-01" db="EMBL/GenBank/DDBJ databases">
        <authorList>
            <person name="Xiong W."/>
            <person name="Schranz E."/>
        </authorList>
    </citation>
    <scope>NUCLEOTIDE SEQUENCE [LARGE SCALE GENOMIC DNA]</scope>
</reference>
<accession>A0AAU9N588</accession>
<gene>
    <name evidence="1" type="ORF">LVIROSA_LOCUS21955</name>
</gene>
<sequence length="138" mass="16564">MIRGRPTVANLYKLLFDWISEIWSSKCCRRMLRTKHYCIIWSLKIIPRHLSKLEILKHNGKGPESIIHYKEAEGFFWININIQEAHLTDHLSNVDCWWSSPWQQISLNGYQKWRVPSQHGRKREENERICILIELPRG</sequence>
<protein>
    <submittedName>
        <fullName evidence="1">Uncharacterized protein</fullName>
    </submittedName>
</protein>
<proteinExistence type="predicted"/>
<organism evidence="1 2">
    <name type="scientific">Lactuca virosa</name>
    <dbReference type="NCBI Taxonomy" id="75947"/>
    <lineage>
        <taxon>Eukaryota</taxon>
        <taxon>Viridiplantae</taxon>
        <taxon>Streptophyta</taxon>
        <taxon>Embryophyta</taxon>
        <taxon>Tracheophyta</taxon>
        <taxon>Spermatophyta</taxon>
        <taxon>Magnoliopsida</taxon>
        <taxon>eudicotyledons</taxon>
        <taxon>Gunneridae</taxon>
        <taxon>Pentapetalae</taxon>
        <taxon>asterids</taxon>
        <taxon>campanulids</taxon>
        <taxon>Asterales</taxon>
        <taxon>Asteraceae</taxon>
        <taxon>Cichorioideae</taxon>
        <taxon>Cichorieae</taxon>
        <taxon>Lactucinae</taxon>
        <taxon>Lactuca</taxon>
    </lineage>
</organism>
<keyword evidence="2" id="KW-1185">Reference proteome</keyword>
<comment type="caution">
    <text evidence="1">The sequence shown here is derived from an EMBL/GenBank/DDBJ whole genome shotgun (WGS) entry which is preliminary data.</text>
</comment>
<evidence type="ECO:0000313" key="2">
    <source>
        <dbReference type="Proteomes" id="UP001157418"/>
    </source>
</evidence>
<dbReference type="AlphaFoldDB" id="A0AAU9N588"/>